<feature type="compositionally biased region" description="Basic residues" evidence="1">
    <location>
        <begin position="667"/>
        <end position="676"/>
    </location>
</feature>
<feature type="region of interest" description="Disordered" evidence="1">
    <location>
        <begin position="646"/>
        <end position="676"/>
    </location>
</feature>
<organism evidence="2">
    <name type="scientific">Psorophora albipes</name>
    <dbReference type="NCBI Taxonomy" id="869069"/>
    <lineage>
        <taxon>Eukaryota</taxon>
        <taxon>Metazoa</taxon>
        <taxon>Ecdysozoa</taxon>
        <taxon>Arthropoda</taxon>
        <taxon>Hexapoda</taxon>
        <taxon>Insecta</taxon>
        <taxon>Pterygota</taxon>
        <taxon>Neoptera</taxon>
        <taxon>Endopterygota</taxon>
        <taxon>Diptera</taxon>
        <taxon>Nematocera</taxon>
        <taxon>Culicoidea</taxon>
        <taxon>Culicidae</taxon>
        <taxon>Culicinae</taxon>
        <taxon>Aedini</taxon>
        <taxon>Psorophora</taxon>
    </lineage>
</organism>
<feature type="region of interest" description="Disordered" evidence="1">
    <location>
        <begin position="243"/>
        <end position="264"/>
    </location>
</feature>
<name>T1DJF6_9DIPT</name>
<feature type="non-terminal residue" evidence="2">
    <location>
        <position position="1"/>
    </location>
</feature>
<feature type="compositionally biased region" description="Low complexity" evidence="1">
    <location>
        <begin position="249"/>
        <end position="261"/>
    </location>
</feature>
<proteinExistence type="evidence at transcript level"/>
<sequence>KLESQAKAAHGENLNYLTYNNHYQQQSRNQYQSSTYQQAPLEKISSSTTLNLPQWPLTLPRQSLETNNQLSGAFGEAGWTNNLTVENSSPSPPPLLWSSCSMFMVASEQPPDGINSNNQADTIGEQLNTPRPEDVCGFKFDDFGGIEVSETQHNLTNVSKSSDSSSITKTNDPVIISNNNNYTNQQIISSMYGNEKRQPFGLKCNSYISGPITPPSTMWDEAEVAAGFSSSWESEPCLSPIYTATPHQSSGVASPSSSSGGTEYQKADEWETCVDFNAVILSPDTIVEPSEGDDINTSLHDEIEQLSSSFYCQSNNLVSVKNPDNVEYTVSPVFLKLLQEDTTLAAATAVTTNDYTSNEPIITNGSVFETQPQSIANSFFSDAENDDTEYLEDQEDFESQEKPRIDDIVITTVSTQGTALQNVFREDEALDVKTQTQLEHNYTTKLEPLERDNSLTLTRNNTVTEPLKPRETLQQQQRRLAQPAINYRKQAVQRQALERVQNKMAAQVNQGRQFPKLTLKIENPPASMPADSQKVLNTPDLTNQLLELEAESFQKNDVPFDLLEYITSGEDYDEVALSPKEEKPDISFMDETSSCATTEQKFSTISAPTLSDLFNPAKRKLPVITIDNLEELTASTNPKKKFRFSAASSTTSSIYGDTASEVSGARPQKRRGRPPK</sequence>
<dbReference type="AlphaFoldDB" id="T1DJF6"/>
<reference evidence="2" key="1">
    <citation type="journal article" date="2013" name="BMC Genomics">
        <title>A deep insight into the sialotranscriptome of the mosquito, Psorophora albipes.</title>
        <authorList>
            <person name="Chagas A.C."/>
            <person name="Calvo E."/>
            <person name="Rios-Velasquez C.M."/>
            <person name="Pessoa F.A."/>
            <person name="Medeiros J.F."/>
            <person name="Ribeiro J.M."/>
        </authorList>
    </citation>
    <scope>NUCLEOTIDE SEQUENCE</scope>
</reference>
<protein>
    <submittedName>
        <fullName evidence="2">Uncharacterized protein</fullName>
    </submittedName>
</protein>
<feature type="non-terminal residue" evidence="2">
    <location>
        <position position="676"/>
    </location>
</feature>
<accession>T1DJF6</accession>
<evidence type="ECO:0000256" key="1">
    <source>
        <dbReference type="SAM" id="MobiDB-lite"/>
    </source>
</evidence>
<evidence type="ECO:0000313" key="2">
    <source>
        <dbReference type="EMBL" id="JAA94556.1"/>
    </source>
</evidence>
<dbReference type="EMBL" id="GALA01000296">
    <property type="protein sequence ID" value="JAA94556.1"/>
    <property type="molecule type" value="mRNA"/>
</dbReference>